<feature type="compositionally biased region" description="Basic and acidic residues" evidence="1">
    <location>
        <begin position="329"/>
        <end position="349"/>
    </location>
</feature>
<protein>
    <submittedName>
        <fullName evidence="2">LNS2 domain-containing protein</fullName>
    </submittedName>
</protein>
<dbReference type="WBParaSite" id="ASIM_0000271401-mRNA-1">
    <property type="protein sequence ID" value="ASIM_0000271401-mRNA-1"/>
    <property type="gene ID" value="ASIM_0000271401"/>
</dbReference>
<name>A0A0M3J584_ANISI</name>
<feature type="region of interest" description="Disordered" evidence="1">
    <location>
        <begin position="54"/>
        <end position="90"/>
    </location>
</feature>
<proteinExistence type="predicted"/>
<feature type="compositionally biased region" description="Polar residues" evidence="1">
    <location>
        <begin position="77"/>
        <end position="90"/>
    </location>
</feature>
<reference evidence="2" key="1">
    <citation type="submission" date="2017-02" db="UniProtKB">
        <authorList>
            <consortium name="WormBaseParasite"/>
        </authorList>
    </citation>
    <scope>IDENTIFICATION</scope>
</reference>
<feature type="region of interest" description="Disordered" evidence="1">
    <location>
        <begin position="287"/>
        <end position="360"/>
    </location>
</feature>
<organism evidence="2">
    <name type="scientific">Anisakis simplex</name>
    <name type="common">Herring worm</name>
    <dbReference type="NCBI Taxonomy" id="6269"/>
    <lineage>
        <taxon>Eukaryota</taxon>
        <taxon>Metazoa</taxon>
        <taxon>Ecdysozoa</taxon>
        <taxon>Nematoda</taxon>
        <taxon>Chromadorea</taxon>
        <taxon>Rhabditida</taxon>
        <taxon>Spirurina</taxon>
        <taxon>Ascaridomorpha</taxon>
        <taxon>Ascaridoidea</taxon>
        <taxon>Anisakidae</taxon>
        <taxon>Anisakis</taxon>
        <taxon>Anisakis simplex complex</taxon>
    </lineage>
</organism>
<accession>A0A0M3J584</accession>
<evidence type="ECO:0000256" key="1">
    <source>
        <dbReference type="SAM" id="MobiDB-lite"/>
    </source>
</evidence>
<feature type="compositionally biased region" description="Polar residues" evidence="1">
    <location>
        <begin position="58"/>
        <end position="67"/>
    </location>
</feature>
<feature type="compositionally biased region" description="Acidic residues" evidence="1">
    <location>
        <begin position="351"/>
        <end position="360"/>
    </location>
</feature>
<evidence type="ECO:0000313" key="2">
    <source>
        <dbReference type="WBParaSite" id="ASIM_0000271401-mRNA-1"/>
    </source>
</evidence>
<sequence length="360" mass="38444">LTVRDGCAIQKVLWSSFDYMNGPELCFVWEPEVSTSRASPATLAADLGLGSGMGLTPASRSGNNSETASKDSKEDTSTSMTSSVSKAPSTNNYEEIDDVFNEELLTCAIAELDVCSVCSRMHSGVLCDSMITPSTISRNDSLNCGRIEAGGDSRLERNVHYLDEFMRSSDTSGGATKSETTLDGEEQDERAMGNSEEDGEGRRSRLMASFASASSELEESQSTATEELQEVARNEFFPNTPQDLSMLLRGGQGADGCETGVTPLEGGYIQGGAQLTGYESYLEGGGRGLGTFEANMHKSDSVHTQASSFSNVSEDGEGESENIIGNQEKPTEKTLKSVRNEDAEKRNGAEGEGDEPQQQG</sequence>
<feature type="compositionally biased region" description="Polar residues" evidence="1">
    <location>
        <begin position="168"/>
        <end position="181"/>
    </location>
</feature>
<feature type="region of interest" description="Disordered" evidence="1">
    <location>
        <begin position="165"/>
        <end position="205"/>
    </location>
</feature>
<dbReference type="AlphaFoldDB" id="A0A0M3J584"/>
<feature type="compositionally biased region" description="Polar residues" evidence="1">
    <location>
        <begin position="302"/>
        <end position="313"/>
    </location>
</feature>